<comment type="caution">
    <text evidence="1">The sequence shown here is derived from an EMBL/GenBank/DDBJ whole genome shotgun (WGS) entry which is preliminary data.</text>
</comment>
<protein>
    <submittedName>
        <fullName evidence="1">Uncharacterized protein</fullName>
    </submittedName>
</protein>
<keyword evidence="2" id="KW-1185">Reference proteome</keyword>
<organism evidence="1 2">
    <name type="scientific">Gossypium armourianum</name>
    <dbReference type="NCBI Taxonomy" id="34283"/>
    <lineage>
        <taxon>Eukaryota</taxon>
        <taxon>Viridiplantae</taxon>
        <taxon>Streptophyta</taxon>
        <taxon>Embryophyta</taxon>
        <taxon>Tracheophyta</taxon>
        <taxon>Spermatophyta</taxon>
        <taxon>Magnoliopsida</taxon>
        <taxon>eudicotyledons</taxon>
        <taxon>Gunneridae</taxon>
        <taxon>Pentapetalae</taxon>
        <taxon>rosids</taxon>
        <taxon>malvids</taxon>
        <taxon>Malvales</taxon>
        <taxon>Malvaceae</taxon>
        <taxon>Malvoideae</taxon>
        <taxon>Gossypium</taxon>
    </lineage>
</organism>
<accession>A0A7J9IMF9</accession>
<dbReference type="AlphaFoldDB" id="A0A7J9IMF9"/>
<name>A0A7J9IMF9_9ROSI</name>
<dbReference type="Proteomes" id="UP000593575">
    <property type="component" value="Unassembled WGS sequence"/>
</dbReference>
<dbReference type="EMBL" id="JABFAE010000002">
    <property type="protein sequence ID" value="MBA0823282.1"/>
    <property type="molecule type" value="Genomic_DNA"/>
</dbReference>
<evidence type="ECO:0000313" key="1">
    <source>
        <dbReference type="EMBL" id="MBA0823282.1"/>
    </source>
</evidence>
<gene>
    <name evidence="1" type="ORF">Goarm_020021</name>
</gene>
<evidence type="ECO:0000313" key="2">
    <source>
        <dbReference type="Proteomes" id="UP000593575"/>
    </source>
</evidence>
<reference evidence="1 2" key="1">
    <citation type="journal article" date="2019" name="Genome Biol. Evol.">
        <title>Insights into the evolution of the New World diploid cottons (Gossypium, subgenus Houzingenia) based on genome sequencing.</title>
        <authorList>
            <person name="Grover C.E."/>
            <person name="Arick M.A. 2nd"/>
            <person name="Thrash A."/>
            <person name="Conover J.L."/>
            <person name="Sanders W.S."/>
            <person name="Peterson D.G."/>
            <person name="Frelichowski J.E."/>
            <person name="Scheffler J.A."/>
            <person name="Scheffler B.E."/>
            <person name="Wendel J.F."/>
        </authorList>
    </citation>
    <scope>NUCLEOTIDE SEQUENCE [LARGE SCALE GENOMIC DNA]</scope>
    <source>
        <strain evidence="1">6</strain>
        <tissue evidence="1">Leaf</tissue>
    </source>
</reference>
<proteinExistence type="predicted"/>
<sequence>MLVERFQNLQIFGNGEDGNSHSDGDRNIKKVRFKEGLDGEVVVMAVDPDPTLTLSWKDKLLGGGTVNSEMDCNTPCVGRDSDLELLEGDVRTTIVNGIPAITFSNRVKEIMFKEMELTVVLKLLGRPISQYGDGLDLVSRALGLYVQMENCGGYRGAGGAIGGVVEERGLEYGSWMLVERRLQRGQRITQANDTMKSRKKPLGSRFTTLNMVGEMSVEFAATTEEIPVENVRQNDCGGLGGNNIRARLVRCIGIEA</sequence>